<reference evidence="1" key="1">
    <citation type="journal article" date="2021" name="Proc. Natl. Acad. Sci. U.S.A.">
        <title>A Catalog of Tens of Thousands of Viruses from Human Metagenomes Reveals Hidden Associations with Chronic Diseases.</title>
        <authorList>
            <person name="Tisza M.J."/>
            <person name="Buck C.B."/>
        </authorList>
    </citation>
    <scope>NUCLEOTIDE SEQUENCE</scope>
    <source>
        <strain evidence="1">CtQV19</strain>
    </source>
</reference>
<evidence type="ECO:0000313" key="1">
    <source>
        <dbReference type="EMBL" id="DAE92482.1"/>
    </source>
</evidence>
<dbReference type="EMBL" id="BK057801">
    <property type="protein sequence ID" value="DAE92482.1"/>
    <property type="molecule type" value="Genomic_DNA"/>
</dbReference>
<sequence length="177" mass="20598">MSKNDFKVPDFKKLAKEITEAIYIVSEVEAIAFFRSSFDKGGFTDRNFQKWDDRVSPDYRPGGKLLNATGFLKDSIETADKGSNYITFGSYAPYAKIHNEGGIIHVPVTQRMRKYFWAMFKKTNDNKWKYMALTKKDSITLKFPQRKFMGESAALMSNLDKELKRIIFEKFKKMPNQ</sequence>
<accession>A0A8S5RT01</accession>
<name>A0A8S5RT01_9CAUD</name>
<proteinExistence type="predicted"/>
<protein>
    <submittedName>
        <fullName evidence="1">Tail morphogenesis protein</fullName>
    </submittedName>
</protein>
<organism evidence="1">
    <name type="scientific">Myoviridae sp. ctQV19</name>
    <dbReference type="NCBI Taxonomy" id="2827607"/>
    <lineage>
        <taxon>Viruses</taxon>
        <taxon>Duplodnaviria</taxon>
        <taxon>Heunggongvirae</taxon>
        <taxon>Uroviricota</taxon>
        <taxon>Caudoviricetes</taxon>
    </lineage>
</organism>